<organism evidence="2 3">
    <name type="scientific">Trametes pubescens</name>
    <name type="common">White-rot fungus</name>
    <dbReference type="NCBI Taxonomy" id="154538"/>
    <lineage>
        <taxon>Eukaryota</taxon>
        <taxon>Fungi</taxon>
        <taxon>Dikarya</taxon>
        <taxon>Basidiomycota</taxon>
        <taxon>Agaricomycotina</taxon>
        <taxon>Agaricomycetes</taxon>
        <taxon>Polyporales</taxon>
        <taxon>Polyporaceae</taxon>
        <taxon>Trametes</taxon>
    </lineage>
</organism>
<protein>
    <submittedName>
        <fullName evidence="2">Uncharacterized protein</fullName>
    </submittedName>
</protein>
<evidence type="ECO:0000313" key="3">
    <source>
        <dbReference type="Proteomes" id="UP000184267"/>
    </source>
</evidence>
<dbReference type="AlphaFoldDB" id="A0A1M2VZE0"/>
<dbReference type="Proteomes" id="UP000184267">
    <property type="component" value="Unassembled WGS sequence"/>
</dbReference>
<reference evidence="2 3" key="1">
    <citation type="submission" date="2016-10" db="EMBL/GenBank/DDBJ databases">
        <title>Genome sequence of the basidiomycete white-rot fungus Trametes pubescens.</title>
        <authorList>
            <person name="Makela M.R."/>
            <person name="Granchi Z."/>
            <person name="Peng M."/>
            <person name="De Vries R.P."/>
            <person name="Grigoriev I."/>
            <person name="Riley R."/>
            <person name="Hilden K."/>
        </authorList>
    </citation>
    <scope>NUCLEOTIDE SEQUENCE [LARGE SCALE GENOMIC DNA]</scope>
    <source>
        <strain evidence="2 3">FBCC735</strain>
    </source>
</reference>
<name>A0A1M2VZE0_TRAPU</name>
<proteinExistence type="predicted"/>
<evidence type="ECO:0000256" key="1">
    <source>
        <dbReference type="SAM" id="MobiDB-lite"/>
    </source>
</evidence>
<accession>A0A1M2VZE0</accession>
<keyword evidence="3" id="KW-1185">Reference proteome</keyword>
<feature type="region of interest" description="Disordered" evidence="1">
    <location>
        <begin position="406"/>
        <end position="452"/>
    </location>
</feature>
<dbReference type="EMBL" id="MNAD01000446">
    <property type="protein sequence ID" value="OJT12882.1"/>
    <property type="molecule type" value="Genomic_DNA"/>
</dbReference>
<feature type="compositionally biased region" description="Acidic residues" evidence="1">
    <location>
        <begin position="414"/>
        <end position="433"/>
    </location>
</feature>
<sequence>MDRDRIGHLTGMQTTMRVATAVDGTVVDIIPSQQTGVLLDHVNGLTAKPLRSFDAADMSAFLRNTSMPKLTTLVVNHEVPTHIPGTPIFPFPMFNLPSDKFPSLSSIKMTYAAVHFLPSMASQLRVLHINSSVIGFSLGLFLAPFLECLSGFPHIEELCLTRCFAPPAVNPSAPEGVLASVRRPLNASRLQNLRIEDYPSNIGRIMHELIVPTSAMVLLSGIVCGASPEECGWAFQAMLPHDRTRLPILQFCKAIEVAVYRHGCQVDALMREGDISGSPQFPSSSRLLLRLYTDICDIAHNLNTPWDARLSLFSTVLSGLKHMFQDTRNVTFFKVCGPDGFESIEEDVWADTLVRFPNLRHLVAEDEERMEFPEPLLDALGIPEGLSEITAPLLCPNLDSLELGGGDISGVVDSDSDSDIDTEDSDTDTEDTNTENTNAENTDTEDTDTEGGGVAQLDHIIACLASRREHGGLTTLRNLKVEISSRVAVPEQVLARYRREFYRLAINYSLEAKLLE</sequence>
<comment type="caution">
    <text evidence="2">The sequence shown here is derived from an EMBL/GenBank/DDBJ whole genome shotgun (WGS) entry which is preliminary data.</text>
</comment>
<dbReference type="OMA" id="IKMTYAA"/>
<evidence type="ECO:0000313" key="2">
    <source>
        <dbReference type="EMBL" id="OJT12882.1"/>
    </source>
</evidence>
<gene>
    <name evidence="2" type="ORF">TRAPUB_10579</name>
</gene>
<dbReference type="OrthoDB" id="10443363at2759"/>